<comment type="caution">
    <text evidence="2">The sequence shown here is derived from an EMBL/GenBank/DDBJ whole genome shotgun (WGS) entry which is preliminary data.</text>
</comment>
<dbReference type="InterPro" id="IPR029903">
    <property type="entry name" value="RmlD-like-bd"/>
</dbReference>
<dbReference type="Proteomes" id="UP000011682">
    <property type="component" value="Unassembled WGS sequence"/>
</dbReference>
<dbReference type="SUPFAM" id="SSF51735">
    <property type="entry name" value="NAD(P)-binding Rossmann-fold domains"/>
    <property type="match status" value="1"/>
</dbReference>
<evidence type="ECO:0000313" key="3">
    <source>
        <dbReference type="Proteomes" id="UP000011682"/>
    </source>
</evidence>
<protein>
    <submittedName>
        <fullName evidence="2">dTDP-4-dehydrorhamnose reductase</fullName>
    </submittedName>
</protein>
<dbReference type="PANTHER" id="PTHR43242">
    <property type="entry name" value="NAD(P)-BINDING ROSSMANN-FOLD SUPERFAMILY PROTEIN"/>
    <property type="match status" value="1"/>
</dbReference>
<dbReference type="EMBL" id="ANAH02000066">
    <property type="protein sequence ID" value="EPX56496.1"/>
    <property type="molecule type" value="Genomic_DNA"/>
</dbReference>
<name>S9P049_CYSF2</name>
<dbReference type="InterPro" id="IPR036291">
    <property type="entry name" value="NAD(P)-bd_dom_sf"/>
</dbReference>
<sequence length="311" mass="32785">MRHVLIIGSGFIGQRLGRALRDAGLEVTLSSRHWPPGLGQEPWRCLDATRPGAIAEAVGATGAHAVVLVHGPSDITGCESAPEAAMATHAGIAARLCQEAPSVRKVLISTDNVFDGQDTSYDESRSPNPANAYGRAKLAAEHVLLSADPGALVVRTSLVYGYEPQGPGRGWRNFFMVVAEAVRAGQPVQAPVDHWNTPILVDDAAAVLARLIPGRQAGLLHLAGPDRASRFEWGQLIARSLGQDPGLVRPVERAAGRYSCRPTNACLRSLRLHQLPELSGLSISGLAAGAARLGPLLDVPPPPASIEEVIP</sequence>
<dbReference type="OrthoDB" id="9803892at2"/>
<dbReference type="AlphaFoldDB" id="S9P049"/>
<dbReference type="eggNOG" id="COG1091">
    <property type="taxonomic scope" value="Bacteria"/>
</dbReference>
<dbReference type="Pfam" id="PF04321">
    <property type="entry name" value="RmlD_sub_bind"/>
    <property type="match status" value="1"/>
</dbReference>
<keyword evidence="3" id="KW-1185">Reference proteome</keyword>
<dbReference type="Gene3D" id="3.40.50.720">
    <property type="entry name" value="NAD(P)-binding Rossmann-like Domain"/>
    <property type="match status" value="1"/>
</dbReference>
<accession>S9P049</accession>
<dbReference type="PANTHER" id="PTHR43242:SF1">
    <property type="entry name" value="NAD(P)-BINDING ROSSMANN-FOLD SUPERFAMILY PROTEIN"/>
    <property type="match status" value="1"/>
</dbReference>
<organism evidence="2 3">
    <name type="scientific">Cystobacter fuscus (strain ATCC 25194 / DSM 2262 / NBRC 100088 / M29)</name>
    <dbReference type="NCBI Taxonomy" id="1242864"/>
    <lineage>
        <taxon>Bacteria</taxon>
        <taxon>Pseudomonadati</taxon>
        <taxon>Myxococcota</taxon>
        <taxon>Myxococcia</taxon>
        <taxon>Myxococcales</taxon>
        <taxon>Cystobacterineae</taxon>
        <taxon>Archangiaceae</taxon>
        <taxon>Cystobacter</taxon>
    </lineage>
</organism>
<evidence type="ECO:0000313" key="2">
    <source>
        <dbReference type="EMBL" id="EPX56496.1"/>
    </source>
</evidence>
<feature type="domain" description="RmlD-like substrate binding" evidence="1">
    <location>
        <begin position="3"/>
        <end position="273"/>
    </location>
</feature>
<dbReference type="RefSeq" id="WP_002620790.1">
    <property type="nucleotide sequence ID" value="NZ_ANAH02000066.1"/>
</dbReference>
<gene>
    <name evidence="2" type="ORF">D187_007838</name>
</gene>
<evidence type="ECO:0000259" key="1">
    <source>
        <dbReference type="Pfam" id="PF04321"/>
    </source>
</evidence>
<proteinExistence type="predicted"/>
<reference evidence="2" key="1">
    <citation type="submission" date="2013-05" db="EMBL/GenBank/DDBJ databases">
        <title>Genome assembly of Cystobacter fuscus DSM 2262.</title>
        <authorList>
            <person name="Sharma G."/>
            <person name="Khatri I."/>
            <person name="Kaur C."/>
            <person name="Mayilraj S."/>
            <person name="Subramanian S."/>
        </authorList>
    </citation>
    <scope>NUCLEOTIDE SEQUENCE [LARGE SCALE GENOMIC DNA]</scope>
    <source>
        <strain evidence="2">DSM 2262</strain>
    </source>
</reference>